<keyword evidence="5" id="KW-0997">Cell inner membrane</keyword>
<feature type="chain" id="PRO_5047099050" evidence="10">
    <location>
        <begin position="19"/>
        <end position="170"/>
    </location>
</feature>
<dbReference type="PANTHER" id="PTHR33446:SF2">
    <property type="entry name" value="PROTEIN TONB"/>
    <property type="match status" value="1"/>
</dbReference>
<evidence type="ECO:0000256" key="3">
    <source>
        <dbReference type="ARBA" id="ARBA00022448"/>
    </source>
</evidence>
<dbReference type="InterPro" id="IPR003538">
    <property type="entry name" value="TonB"/>
</dbReference>
<evidence type="ECO:0000256" key="10">
    <source>
        <dbReference type="SAM" id="SignalP"/>
    </source>
</evidence>
<protein>
    <submittedName>
        <fullName evidence="12">Energy transducer TonB</fullName>
    </submittedName>
</protein>
<reference evidence="12 13" key="1">
    <citation type="submission" date="2023-05" db="EMBL/GenBank/DDBJ databases">
        <authorList>
            <person name="Zhang X."/>
        </authorList>
    </citation>
    <scope>NUCLEOTIDE SEQUENCE [LARGE SCALE GENOMIC DNA]</scope>
    <source>
        <strain evidence="12 13">DM2B3-1</strain>
    </source>
</reference>
<evidence type="ECO:0000256" key="9">
    <source>
        <dbReference type="ARBA" id="ARBA00023136"/>
    </source>
</evidence>
<dbReference type="PROSITE" id="PS52015">
    <property type="entry name" value="TONB_CTD"/>
    <property type="match status" value="1"/>
</dbReference>
<evidence type="ECO:0000256" key="2">
    <source>
        <dbReference type="ARBA" id="ARBA00006555"/>
    </source>
</evidence>
<evidence type="ECO:0000256" key="4">
    <source>
        <dbReference type="ARBA" id="ARBA00022475"/>
    </source>
</evidence>
<feature type="signal peptide" evidence="10">
    <location>
        <begin position="1"/>
        <end position="18"/>
    </location>
</feature>
<dbReference type="RefSeq" id="WP_313997599.1">
    <property type="nucleotide sequence ID" value="NZ_JASJOR010000012.1"/>
</dbReference>
<comment type="similarity">
    <text evidence="2">Belongs to the TonB family.</text>
</comment>
<feature type="domain" description="TonB C-terminal" evidence="11">
    <location>
        <begin position="76"/>
        <end position="170"/>
    </location>
</feature>
<dbReference type="PANTHER" id="PTHR33446">
    <property type="entry name" value="PROTEIN TONB-RELATED"/>
    <property type="match status" value="1"/>
</dbReference>
<evidence type="ECO:0000313" key="13">
    <source>
        <dbReference type="Proteomes" id="UP001228581"/>
    </source>
</evidence>
<evidence type="ECO:0000256" key="7">
    <source>
        <dbReference type="ARBA" id="ARBA00022927"/>
    </source>
</evidence>
<sequence>MKKSLFFLFLLNCGVCFAQQSKPKVSGKIQALTFTATAEDPPSIDSLFIADKIALSEANEETRIITWFGQLPEFPGGIPKLREFLQNNLHYPEVAKKLKIEGVVYIHFIITIDGTIDEIKVKRGIGYGCDEEVIRIIKLMPKWKPASSGGRNISSPYSLPISFVLSGKKK</sequence>
<dbReference type="InterPro" id="IPR051045">
    <property type="entry name" value="TonB-dependent_transducer"/>
</dbReference>
<comment type="subcellular location">
    <subcellularLocation>
        <location evidence="1">Cell inner membrane</location>
        <topology evidence="1">Single-pass membrane protein</topology>
        <orientation evidence="1">Periplasmic side</orientation>
    </subcellularLocation>
</comment>
<keyword evidence="3" id="KW-0813">Transport</keyword>
<dbReference type="Gene3D" id="3.30.1150.10">
    <property type="match status" value="1"/>
</dbReference>
<dbReference type="Proteomes" id="UP001228581">
    <property type="component" value="Unassembled WGS sequence"/>
</dbReference>
<keyword evidence="7" id="KW-0653">Protein transport</keyword>
<evidence type="ECO:0000256" key="5">
    <source>
        <dbReference type="ARBA" id="ARBA00022519"/>
    </source>
</evidence>
<evidence type="ECO:0000256" key="8">
    <source>
        <dbReference type="ARBA" id="ARBA00022989"/>
    </source>
</evidence>
<organism evidence="12 13">
    <name type="scientific">Xanthocytophaga flava</name>
    <dbReference type="NCBI Taxonomy" id="3048013"/>
    <lineage>
        <taxon>Bacteria</taxon>
        <taxon>Pseudomonadati</taxon>
        <taxon>Bacteroidota</taxon>
        <taxon>Cytophagia</taxon>
        <taxon>Cytophagales</taxon>
        <taxon>Rhodocytophagaceae</taxon>
        <taxon>Xanthocytophaga</taxon>
    </lineage>
</organism>
<name>A0ABT7CN55_9BACT</name>
<keyword evidence="9" id="KW-0472">Membrane</keyword>
<dbReference type="EMBL" id="JASJOT010000009">
    <property type="protein sequence ID" value="MDJ1494450.1"/>
    <property type="molecule type" value="Genomic_DNA"/>
</dbReference>
<evidence type="ECO:0000256" key="1">
    <source>
        <dbReference type="ARBA" id="ARBA00004383"/>
    </source>
</evidence>
<dbReference type="InterPro" id="IPR006260">
    <property type="entry name" value="TonB/TolA_C"/>
</dbReference>
<dbReference type="PRINTS" id="PR01374">
    <property type="entry name" value="TONBPROTEIN"/>
</dbReference>
<gene>
    <name evidence="12" type="ORF">QNI19_16010</name>
</gene>
<keyword evidence="8" id="KW-1133">Transmembrane helix</keyword>
<comment type="caution">
    <text evidence="12">The sequence shown here is derived from an EMBL/GenBank/DDBJ whole genome shotgun (WGS) entry which is preliminary data.</text>
</comment>
<keyword evidence="13" id="KW-1185">Reference proteome</keyword>
<dbReference type="InterPro" id="IPR037682">
    <property type="entry name" value="TonB_C"/>
</dbReference>
<keyword evidence="6" id="KW-0812">Transmembrane</keyword>
<dbReference type="NCBIfam" id="TIGR01352">
    <property type="entry name" value="tonB_Cterm"/>
    <property type="match status" value="1"/>
</dbReference>
<evidence type="ECO:0000259" key="11">
    <source>
        <dbReference type="PROSITE" id="PS52015"/>
    </source>
</evidence>
<keyword evidence="4" id="KW-1003">Cell membrane</keyword>
<evidence type="ECO:0000256" key="6">
    <source>
        <dbReference type="ARBA" id="ARBA00022692"/>
    </source>
</evidence>
<accession>A0ABT7CN55</accession>
<keyword evidence="10" id="KW-0732">Signal</keyword>
<proteinExistence type="inferred from homology"/>
<dbReference type="Pfam" id="PF03544">
    <property type="entry name" value="TonB_C"/>
    <property type="match status" value="1"/>
</dbReference>
<dbReference type="SUPFAM" id="SSF74653">
    <property type="entry name" value="TolA/TonB C-terminal domain"/>
    <property type="match status" value="1"/>
</dbReference>
<evidence type="ECO:0000313" key="12">
    <source>
        <dbReference type="EMBL" id="MDJ1494450.1"/>
    </source>
</evidence>